<evidence type="ECO:0000313" key="3">
    <source>
        <dbReference type="EMBL" id="CAA3018952.1"/>
    </source>
</evidence>
<accession>A0A8S0UGI9</accession>
<feature type="compositionally biased region" description="Low complexity" evidence="1">
    <location>
        <begin position="189"/>
        <end position="204"/>
    </location>
</feature>
<evidence type="ECO:0000313" key="4">
    <source>
        <dbReference type="Proteomes" id="UP000594638"/>
    </source>
</evidence>
<feature type="signal peptide" evidence="2">
    <location>
        <begin position="1"/>
        <end position="32"/>
    </location>
</feature>
<feature type="chain" id="PRO_5035898959" evidence="2">
    <location>
        <begin position="33"/>
        <end position="240"/>
    </location>
</feature>
<dbReference type="Proteomes" id="UP000594638">
    <property type="component" value="Unassembled WGS sequence"/>
</dbReference>
<evidence type="ECO:0000256" key="2">
    <source>
        <dbReference type="SAM" id="SignalP"/>
    </source>
</evidence>
<keyword evidence="4" id="KW-1185">Reference proteome</keyword>
<reference evidence="3 4" key="1">
    <citation type="submission" date="2019-12" db="EMBL/GenBank/DDBJ databases">
        <authorList>
            <person name="Alioto T."/>
            <person name="Alioto T."/>
            <person name="Gomez Garrido J."/>
        </authorList>
    </citation>
    <scope>NUCLEOTIDE SEQUENCE [LARGE SCALE GENOMIC DNA]</scope>
</reference>
<feature type="region of interest" description="Disordered" evidence="1">
    <location>
        <begin position="60"/>
        <end position="120"/>
    </location>
</feature>
<sequence length="240" mass="25918">MRDQLPVGSAPLSHRLVIQIILLNFVACDARARWFETALLTWWAPFVDLLELHAASRPPPWTGPVSVRNSGGLLNSGPKEPARRPGIPMPSAAMPRGQPGTGPDRLAPSRRRRSPSSHLAAPPRLQDWLCRLAVLLRLKRARRWRSLLRSQTTVPPRVEPAAGCASPPAHLRRSGAATTASAGGGDGQRSPARRSSGGAAGSPRSRTRVRPGGSWAKLFGCRSGSEMSKLSERSKEKGDY</sequence>
<comment type="caution">
    <text evidence="3">The sequence shown here is derived from an EMBL/GenBank/DDBJ whole genome shotgun (WGS) entry which is preliminary data.</text>
</comment>
<keyword evidence="2" id="KW-0732">Signal</keyword>
<organism evidence="3 4">
    <name type="scientific">Olea europaea subsp. europaea</name>
    <dbReference type="NCBI Taxonomy" id="158383"/>
    <lineage>
        <taxon>Eukaryota</taxon>
        <taxon>Viridiplantae</taxon>
        <taxon>Streptophyta</taxon>
        <taxon>Embryophyta</taxon>
        <taxon>Tracheophyta</taxon>
        <taxon>Spermatophyta</taxon>
        <taxon>Magnoliopsida</taxon>
        <taxon>eudicotyledons</taxon>
        <taxon>Gunneridae</taxon>
        <taxon>Pentapetalae</taxon>
        <taxon>asterids</taxon>
        <taxon>lamiids</taxon>
        <taxon>Lamiales</taxon>
        <taxon>Oleaceae</taxon>
        <taxon>Oleeae</taxon>
        <taxon>Olea</taxon>
    </lineage>
</organism>
<feature type="region of interest" description="Disordered" evidence="1">
    <location>
        <begin position="151"/>
        <end position="240"/>
    </location>
</feature>
<feature type="compositionally biased region" description="Basic and acidic residues" evidence="1">
    <location>
        <begin position="229"/>
        <end position="240"/>
    </location>
</feature>
<proteinExistence type="predicted"/>
<dbReference type="AlphaFoldDB" id="A0A8S0UGI9"/>
<protein>
    <submittedName>
        <fullName evidence="3">Uncharacterized protein</fullName>
    </submittedName>
</protein>
<dbReference type="Gramene" id="OE9A010397T1">
    <property type="protein sequence ID" value="OE9A010397C1"/>
    <property type="gene ID" value="OE9A010397"/>
</dbReference>
<evidence type="ECO:0000256" key="1">
    <source>
        <dbReference type="SAM" id="MobiDB-lite"/>
    </source>
</evidence>
<gene>
    <name evidence="3" type="ORF">OLEA9_A010397</name>
</gene>
<dbReference type="EMBL" id="CACTIH010007977">
    <property type="protein sequence ID" value="CAA3018952.1"/>
    <property type="molecule type" value="Genomic_DNA"/>
</dbReference>
<name>A0A8S0UGI9_OLEEU</name>